<name>A0A7W4W8Z1_9GAMM</name>
<feature type="domain" description="ABM" evidence="2">
    <location>
        <begin position="109"/>
        <end position="182"/>
    </location>
</feature>
<feature type="transmembrane region" description="Helical" evidence="1">
    <location>
        <begin position="295"/>
        <end position="316"/>
    </location>
</feature>
<evidence type="ECO:0000313" key="3">
    <source>
        <dbReference type="EMBL" id="MBB3059880.1"/>
    </source>
</evidence>
<dbReference type="RefSeq" id="WP_183456668.1">
    <property type="nucleotide sequence ID" value="NZ_JACHWZ010000002.1"/>
</dbReference>
<gene>
    <name evidence="3" type="ORF">FHS09_000688</name>
</gene>
<dbReference type="InterPro" id="IPR007138">
    <property type="entry name" value="ABM_dom"/>
</dbReference>
<dbReference type="AlphaFoldDB" id="A0A7W4W8Z1"/>
<dbReference type="PANTHER" id="PTHR40057:SF1">
    <property type="entry name" value="SLR1162 PROTEIN"/>
    <property type="match status" value="1"/>
</dbReference>
<dbReference type="EMBL" id="JACHWZ010000002">
    <property type="protein sequence ID" value="MBB3059880.1"/>
    <property type="molecule type" value="Genomic_DNA"/>
</dbReference>
<comment type="caution">
    <text evidence="3">The sequence shown here is derived from an EMBL/GenBank/DDBJ whole genome shotgun (WGS) entry which is preliminary data.</text>
</comment>
<keyword evidence="1" id="KW-1133">Transmembrane helix</keyword>
<protein>
    <recommendedName>
        <fullName evidence="2">ABM domain-containing protein</fullName>
    </recommendedName>
</protein>
<evidence type="ECO:0000256" key="1">
    <source>
        <dbReference type="SAM" id="Phobius"/>
    </source>
</evidence>
<dbReference type="Gene3D" id="3.30.70.100">
    <property type="match status" value="2"/>
</dbReference>
<dbReference type="Proteomes" id="UP000535937">
    <property type="component" value="Unassembled WGS sequence"/>
</dbReference>
<accession>A0A7W4W8Z1</accession>
<sequence length="325" mass="36259">MTVASGSPVALVIQTRIAEEGAGSYVEWQRRVGEVLQSRPGFLGQEVLAPSPPAQADWIVVQRFEDLDHARDWMQSDELHRLLKEVAGLFAGHEDIFLVGDSLARHPPVSAIIYCRLGPEEEEAFLEWEERLFRAEMSFPGFVGHKLNQPIPGIQESWVAVVTFDTEANLQRWLDSPEREALLEQGRRYEGHVRIMSSNAGFGVWARDQEGAPAHSLLWVLKSNLLVLLVLYPVVYLWGYLAGQPLLDEKGAPAWLSLFIGNLVSTQVLGWFLVPWALKAFEPWLAPGRSTATEVVGWAVLLVLYGLSMAGFAWILRLPPLSLGS</sequence>
<feature type="domain" description="ABM" evidence="2">
    <location>
        <begin position="9"/>
        <end position="81"/>
    </location>
</feature>
<dbReference type="SUPFAM" id="SSF54909">
    <property type="entry name" value="Dimeric alpha+beta barrel"/>
    <property type="match status" value="2"/>
</dbReference>
<organism evidence="3 4">
    <name type="scientific">Microbulbifer rhizosphaerae</name>
    <dbReference type="NCBI Taxonomy" id="1562603"/>
    <lineage>
        <taxon>Bacteria</taxon>
        <taxon>Pseudomonadati</taxon>
        <taxon>Pseudomonadota</taxon>
        <taxon>Gammaproteobacteria</taxon>
        <taxon>Cellvibrionales</taxon>
        <taxon>Microbulbiferaceae</taxon>
        <taxon>Microbulbifer</taxon>
    </lineage>
</organism>
<reference evidence="3 4" key="1">
    <citation type="submission" date="2020-08" db="EMBL/GenBank/DDBJ databases">
        <title>Genomic Encyclopedia of Type Strains, Phase III (KMG-III): the genomes of soil and plant-associated and newly described type strains.</title>
        <authorList>
            <person name="Whitman W."/>
        </authorList>
    </citation>
    <scope>NUCLEOTIDE SEQUENCE [LARGE SCALE GENOMIC DNA]</scope>
    <source>
        <strain evidence="3 4">CECT 8799</strain>
    </source>
</reference>
<dbReference type="InterPro" id="IPR038762">
    <property type="entry name" value="ABM_predict"/>
</dbReference>
<evidence type="ECO:0000313" key="4">
    <source>
        <dbReference type="Proteomes" id="UP000535937"/>
    </source>
</evidence>
<keyword evidence="4" id="KW-1185">Reference proteome</keyword>
<dbReference type="Pfam" id="PF03992">
    <property type="entry name" value="ABM"/>
    <property type="match status" value="2"/>
</dbReference>
<keyword evidence="1" id="KW-0472">Membrane</keyword>
<keyword evidence="1" id="KW-0812">Transmembrane</keyword>
<feature type="transmembrane region" description="Helical" evidence="1">
    <location>
        <begin position="254"/>
        <end position="274"/>
    </location>
</feature>
<feature type="transmembrane region" description="Helical" evidence="1">
    <location>
        <begin position="225"/>
        <end position="242"/>
    </location>
</feature>
<dbReference type="InterPro" id="IPR011008">
    <property type="entry name" value="Dimeric_a/b-barrel"/>
</dbReference>
<dbReference type="PANTHER" id="PTHR40057">
    <property type="entry name" value="SLR1162 PROTEIN"/>
    <property type="match status" value="1"/>
</dbReference>
<proteinExistence type="predicted"/>
<evidence type="ECO:0000259" key="2">
    <source>
        <dbReference type="Pfam" id="PF03992"/>
    </source>
</evidence>